<evidence type="ECO:0000256" key="3">
    <source>
        <dbReference type="ARBA" id="ARBA00022578"/>
    </source>
</evidence>
<keyword evidence="3 6" id="KW-0815">Transposition</keyword>
<reference evidence="8 9" key="1">
    <citation type="submission" date="2006-10" db="EMBL/GenBank/DDBJ databases">
        <authorList>
            <person name="Fleischmann R.D."/>
            <person name="Dodson R.J."/>
            <person name="Haft D.H."/>
            <person name="Merkel J.S."/>
            <person name="Nelson W.C."/>
            <person name="Fraser C.M."/>
        </authorList>
    </citation>
    <scope>NUCLEOTIDE SEQUENCE [LARGE SCALE GENOMIC DNA]</scope>
    <source>
        <strain evidence="8 9">104</strain>
    </source>
</reference>
<proteinExistence type="inferred from homology"/>
<dbReference type="Pfam" id="PF00872">
    <property type="entry name" value="Transposase_mut"/>
    <property type="match status" value="1"/>
</dbReference>
<accession>A0A0H3A246</accession>
<dbReference type="NCBIfam" id="NF033543">
    <property type="entry name" value="transpos_IS256"/>
    <property type="match status" value="1"/>
</dbReference>
<evidence type="ECO:0000256" key="1">
    <source>
        <dbReference type="ARBA" id="ARBA00002190"/>
    </source>
</evidence>
<dbReference type="GO" id="GO:0006313">
    <property type="term" value="P:DNA transposition"/>
    <property type="evidence" value="ECO:0007669"/>
    <property type="project" value="UniProtKB-UniRule"/>
</dbReference>
<keyword evidence="4 6" id="KW-0238">DNA-binding</keyword>
<dbReference type="PANTHER" id="PTHR33217:SF7">
    <property type="entry name" value="TRANSPOSASE FOR INSERTION SEQUENCE ELEMENT IS1081"/>
    <property type="match status" value="1"/>
</dbReference>
<keyword evidence="6" id="KW-0814">Transposable element</keyword>
<dbReference type="GO" id="GO:0003677">
    <property type="term" value="F:DNA binding"/>
    <property type="evidence" value="ECO:0007669"/>
    <property type="project" value="UniProtKB-UniRule"/>
</dbReference>
<evidence type="ECO:0000256" key="6">
    <source>
        <dbReference type="RuleBase" id="RU365089"/>
    </source>
</evidence>
<feature type="compositionally biased region" description="Basic and acidic residues" evidence="7">
    <location>
        <begin position="1"/>
        <end position="11"/>
    </location>
</feature>
<evidence type="ECO:0000256" key="7">
    <source>
        <dbReference type="SAM" id="MobiDB-lite"/>
    </source>
</evidence>
<evidence type="ECO:0000256" key="4">
    <source>
        <dbReference type="ARBA" id="ARBA00023125"/>
    </source>
</evidence>
<gene>
    <name evidence="8" type="ordered locus">MAV_1452</name>
</gene>
<dbReference type="AlphaFoldDB" id="A0A0H3A246"/>
<dbReference type="KEGG" id="mav:MAV_1452"/>
<keyword evidence="5 6" id="KW-0233">DNA recombination</keyword>
<sequence length="369" mass="40549">MIGAGPHERSASRTNQRNGSRPRTLSTIAGDLELRIPKLRSGSFFPALLERRRRVDQCLFAVVMEAYLHGTSTRKVDDLVKALGADAGISKSEVSRICADLDTEVGAFRDRPLSEQHFPYVFLDATYCKARVNHRVVSQAVVIATGVAADGRREVLGFDVGDSEDGAFWTAFLRSLKTRGLSGVQLVISDAHTGLRSAIEAILIGASWQRCRVHFLRNVLAQVPKGSAEMVAAAIRTIFAQPDAEHVREQLDTIAGMLGRQLPKVETMLREAADDITAFADFPVLHWKKIWSTNPLERLNKEIKRRTDVVGVFPNPAALLRLAGSVLVEAHDEWQVAEKRYLSETTLALLHPRSDSADQSVAVPAAITA</sequence>
<dbReference type="InterPro" id="IPR001207">
    <property type="entry name" value="Transposase_mutator"/>
</dbReference>
<name>A0A0H3A246_MYCA1</name>
<evidence type="ECO:0000256" key="5">
    <source>
        <dbReference type="ARBA" id="ARBA00023172"/>
    </source>
</evidence>
<comment type="similarity">
    <text evidence="2 6">Belongs to the transposase mutator family.</text>
</comment>
<feature type="region of interest" description="Disordered" evidence="7">
    <location>
        <begin position="1"/>
        <end position="24"/>
    </location>
</feature>
<dbReference type="PANTHER" id="PTHR33217">
    <property type="entry name" value="TRANSPOSASE FOR INSERTION SEQUENCE ELEMENT IS1081"/>
    <property type="match status" value="1"/>
</dbReference>
<comment type="function">
    <text evidence="1 6">Required for the transposition of the insertion element.</text>
</comment>
<dbReference type="Proteomes" id="UP000001574">
    <property type="component" value="Chromosome"/>
</dbReference>
<evidence type="ECO:0000313" key="8">
    <source>
        <dbReference type="EMBL" id="ABK68098.1"/>
    </source>
</evidence>
<evidence type="ECO:0000256" key="2">
    <source>
        <dbReference type="ARBA" id="ARBA00010961"/>
    </source>
</evidence>
<dbReference type="HOGENOM" id="CLU_036805_8_0_11"/>
<dbReference type="EMBL" id="CP000479">
    <property type="protein sequence ID" value="ABK68098.1"/>
    <property type="molecule type" value="Genomic_DNA"/>
</dbReference>
<dbReference type="GO" id="GO:0004803">
    <property type="term" value="F:transposase activity"/>
    <property type="evidence" value="ECO:0007669"/>
    <property type="project" value="UniProtKB-UniRule"/>
</dbReference>
<evidence type="ECO:0000313" key="9">
    <source>
        <dbReference type="Proteomes" id="UP000001574"/>
    </source>
</evidence>
<protein>
    <recommendedName>
        <fullName evidence="6">Mutator family transposase</fullName>
    </recommendedName>
</protein>
<feature type="compositionally biased region" description="Polar residues" evidence="7">
    <location>
        <begin position="12"/>
        <end position="24"/>
    </location>
</feature>
<organism evidence="8 9">
    <name type="scientific">Mycobacterium avium (strain 104)</name>
    <dbReference type="NCBI Taxonomy" id="243243"/>
    <lineage>
        <taxon>Bacteria</taxon>
        <taxon>Bacillati</taxon>
        <taxon>Actinomycetota</taxon>
        <taxon>Actinomycetes</taxon>
        <taxon>Mycobacteriales</taxon>
        <taxon>Mycobacteriaceae</taxon>
        <taxon>Mycobacterium</taxon>
        <taxon>Mycobacterium avium complex (MAC)</taxon>
    </lineage>
</organism>